<dbReference type="EMBL" id="CP104013">
    <property type="protein sequence ID" value="UYP44066.1"/>
    <property type="molecule type" value="Genomic_DNA"/>
</dbReference>
<sequence length="304" mass="33402">MKRQIININQKLCNGCGACIPNCPEGAIQIIDGKARLVSDLFCDGLGACLGHCPEGAITTVTREAEAYNEKIVMANIVKQGVNTIKAHLEHLNHHGESELYNQAIEYLNENKIVVPNISKTDEPTCDCGSADVQEKFNNKLSNQVKIPKIVSGCPGSLSRMLNPISTSESILETSSQASQRSELRNWPIQINLLPLQAKYFNDSDVLLAADCVTASYPNFHREFVKDHTLMIGCPKLDDSTHYIEKLAKIFELNAIHSLHVVIMEVPCCSGLLRIAKMALEKAGKGPKIPLRITVVTTNGQIKQ</sequence>
<protein>
    <recommendedName>
        <fullName evidence="1">4Fe-4S ferredoxin-type domain-containing protein</fullName>
    </recommendedName>
</protein>
<evidence type="ECO:0000259" key="1">
    <source>
        <dbReference type="Pfam" id="PF13237"/>
    </source>
</evidence>
<dbReference type="Pfam" id="PF13237">
    <property type="entry name" value="Fer4_10"/>
    <property type="match status" value="1"/>
</dbReference>
<dbReference type="Gene3D" id="3.30.70.20">
    <property type="match status" value="1"/>
</dbReference>
<reference evidence="2" key="1">
    <citation type="submission" date="2022-09" db="EMBL/GenBank/DDBJ databases">
        <title>Actin cytoskeleton and complex cell architecture in an #Asgard archaeon.</title>
        <authorList>
            <person name="Ponce Toledo R.I."/>
            <person name="Schleper C."/>
            <person name="Rodrigues Oliveira T."/>
            <person name="Wollweber F."/>
            <person name="Xu J."/>
            <person name="Rittmann S."/>
            <person name="Klingl A."/>
            <person name="Pilhofer M."/>
        </authorList>
    </citation>
    <scope>NUCLEOTIDE SEQUENCE</scope>
    <source>
        <strain evidence="2">B-35</strain>
    </source>
</reference>
<evidence type="ECO:0000313" key="3">
    <source>
        <dbReference type="Proteomes" id="UP001208689"/>
    </source>
</evidence>
<name>A0ABY6HKL0_9ARCH</name>
<dbReference type="PANTHER" id="PTHR42895">
    <property type="entry name" value="IRON-SULFUR CLUSTER-BINDING PROTEIN-RELATED"/>
    <property type="match status" value="1"/>
</dbReference>
<dbReference type="PANTHER" id="PTHR42895:SF1">
    <property type="entry name" value="IRON-SULFUR CLUSTER PROTEIN"/>
    <property type="match status" value="1"/>
</dbReference>
<keyword evidence="3" id="KW-1185">Reference proteome</keyword>
<proteinExistence type="predicted"/>
<gene>
    <name evidence="2" type="ORF">NEF87_000351</name>
</gene>
<dbReference type="PROSITE" id="PS00198">
    <property type="entry name" value="4FE4S_FER_1"/>
    <property type="match status" value="1"/>
</dbReference>
<dbReference type="InterPro" id="IPR017896">
    <property type="entry name" value="4Fe4S_Fe-S-bd"/>
</dbReference>
<accession>A0ABY6HKL0</accession>
<organism evidence="2 3">
    <name type="scientific">Candidatus Lokiarchaeum ossiferum</name>
    <dbReference type="NCBI Taxonomy" id="2951803"/>
    <lineage>
        <taxon>Archaea</taxon>
        <taxon>Promethearchaeati</taxon>
        <taxon>Promethearchaeota</taxon>
        <taxon>Promethearchaeia</taxon>
        <taxon>Promethearchaeales</taxon>
        <taxon>Promethearchaeaceae</taxon>
        <taxon>Candidatus Lokiarchaeum</taxon>
    </lineage>
</organism>
<feature type="domain" description="4Fe-4S ferredoxin-type" evidence="1">
    <location>
        <begin position="6"/>
        <end position="54"/>
    </location>
</feature>
<dbReference type="Proteomes" id="UP001208689">
    <property type="component" value="Chromosome"/>
</dbReference>
<dbReference type="InterPro" id="IPR052911">
    <property type="entry name" value="Corrinoid_activation_enz"/>
</dbReference>
<dbReference type="SUPFAM" id="SSF54862">
    <property type="entry name" value="4Fe-4S ferredoxins"/>
    <property type="match status" value="1"/>
</dbReference>
<dbReference type="InterPro" id="IPR017900">
    <property type="entry name" value="4Fe4S_Fe_S_CS"/>
</dbReference>
<evidence type="ECO:0000313" key="2">
    <source>
        <dbReference type="EMBL" id="UYP44066.1"/>
    </source>
</evidence>